<keyword evidence="2" id="KW-1185">Reference proteome</keyword>
<comment type="caution">
    <text evidence="1">The sequence shown here is derived from an EMBL/GenBank/DDBJ whole genome shotgun (WGS) entry which is preliminary data.</text>
</comment>
<proteinExistence type="predicted"/>
<evidence type="ECO:0000313" key="1">
    <source>
        <dbReference type="EMBL" id="GGD06171.1"/>
    </source>
</evidence>
<protein>
    <recommendedName>
        <fullName evidence="3">DUF2922 domain-containing protein</fullName>
    </recommendedName>
</protein>
<dbReference type="Proteomes" id="UP000630615">
    <property type="component" value="Unassembled WGS sequence"/>
</dbReference>
<evidence type="ECO:0008006" key="3">
    <source>
        <dbReference type="Google" id="ProtNLM"/>
    </source>
</evidence>
<dbReference type="EMBL" id="BMKI01000037">
    <property type="protein sequence ID" value="GGD06171.1"/>
    <property type="molecule type" value="Genomic_DNA"/>
</dbReference>
<sequence length="69" mass="7863">MKLIVTNQNGVTEYQPDTESITYDDIIDCLCYNKPFTFHDQIKQVFTFINPSLCGTITIEEAENGKSLL</sequence>
<dbReference type="RefSeq" id="WP_088270640.1">
    <property type="nucleotide sequence ID" value="NZ_BMKI01000037.1"/>
</dbReference>
<gene>
    <name evidence="1" type="ORF">GCM10011573_39470</name>
</gene>
<name>A0ABQ1PWW7_9ENTE</name>
<evidence type="ECO:0000313" key="2">
    <source>
        <dbReference type="Proteomes" id="UP000630615"/>
    </source>
</evidence>
<organism evidence="1 2">
    <name type="scientific">Enterococcus wangshanyuanii</name>
    <dbReference type="NCBI Taxonomy" id="2005703"/>
    <lineage>
        <taxon>Bacteria</taxon>
        <taxon>Bacillati</taxon>
        <taxon>Bacillota</taxon>
        <taxon>Bacilli</taxon>
        <taxon>Lactobacillales</taxon>
        <taxon>Enterococcaceae</taxon>
        <taxon>Enterococcus</taxon>
    </lineage>
</organism>
<accession>A0ABQ1PWW7</accession>
<reference evidence="2" key="1">
    <citation type="journal article" date="2019" name="Int. J. Syst. Evol. Microbiol.">
        <title>The Global Catalogue of Microorganisms (GCM) 10K type strain sequencing project: providing services to taxonomists for standard genome sequencing and annotation.</title>
        <authorList>
            <consortium name="The Broad Institute Genomics Platform"/>
            <consortium name="The Broad Institute Genome Sequencing Center for Infectious Disease"/>
            <person name="Wu L."/>
            <person name="Ma J."/>
        </authorList>
    </citation>
    <scope>NUCLEOTIDE SEQUENCE [LARGE SCALE GENOMIC DNA]</scope>
    <source>
        <strain evidence="2">CGMCC 1.15942</strain>
    </source>
</reference>